<dbReference type="Gene3D" id="3.60.21.10">
    <property type="match status" value="1"/>
</dbReference>
<feature type="compositionally biased region" description="Polar residues" evidence="2">
    <location>
        <begin position="32"/>
        <end position="41"/>
    </location>
</feature>
<dbReference type="InterPro" id="IPR007281">
    <property type="entry name" value="Mre11_DNA-bd"/>
</dbReference>
<dbReference type="PANTHER" id="PTHR10139:SF1">
    <property type="entry name" value="DOUBLE-STRAND BREAK REPAIR PROTEIN MRE11"/>
    <property type="match status" value="1"/>
</dbReference>
<dbReference type="Proteomes" id="UP000031512">
    <property type="component" value="Chromosome 3"/>
</dbReference>
<gene>
    <name evidence="4" type="ORF">BEWA_006970</name>
</gene>
<dbReference type="GeneID" id="15806293"/>
<feature type="region of interest" description="Disordered" evidence="2">
    <location>
        <begin position="777"/>
        <end position="818"/>
    </location>
</feature>
<accession>L0B1A0</accession>
<dbReference type="GO" id="GO:0097552">
    <property type="term" value="P:mitochondrial double-strand break repair via homologous recombination"/>
    <property type="evidence" value="ECO:0007669"/>
    <property type="project" value="TreeGrafter"/>
</dbReference>
<evidence type="ECO:0000259" key="3">
    <source>
        <dbReference type="SMART" id="SM01347"/>
    </source>
</evidence>
<evidence type="ECO:0000256" key="1">
    <source>
        <dbReference type="ARBA" id="ARBA00022801"/>
    </source>
</evidence>
<dbReference type="AlphaFoldDB" id="L0B1A0"/>
<organism evidence="4 5">
    <name type="scientific">Theileria equi strain WA</name>
    <dbReference type="NCBI Taxonomy" id="1537102"/>
    <lineage>
        <taxon>Eukaryota</taxon>
        <taxon>Sar</taxon>
        <taxon>Alveolata</taxon>
        <taxon>Apicomplexa</taxon>
        <taxon>Aconoidasida</taxon>
        <taxon>Piroplasmida</taxon>
        <taxon>Theileriidae</taxon>
        <taxon>Theileria</taxon>
    </lineage>
</organism>
<dbReference type="Gene3D" id="3.30.110.110">
    <property type="entry name" value="Mre11, capping domain"/>
    <property type="match status" value="1"/>
</dbReference>
<evidence type="ECO:0000313" key="4">
    <source>
        <dbReference type="EMBL" id="AFZ81288.1"/>
    </source>
</evidence>
<dbReference type="GO" id="GO:0006303">
    <property type="term" value="P:double-strand break repair via nonhomologous end joining"/>
    <property type="evidence" value="ECO:0007669"/>
    <property type="project" value="TreeGrafter"/>
</dbReference>
<proteinExistence type="predicted"/>
<dbReference type="RefSeq" id="XP_004830954.1">
    <property type="nucleotide sequence ID" value="XM_004830897.1"/>
</dbReference>
<dbReference type="GO" id="GO:0030870">
    <property type="term" value="C:Mre11 complex"/>
    <property type="evidence" value="ECO:0007669"/>
    <property type="project" value="TreeGrafter"/>
</dbReference>
<feature type="region of interest" description="Disordered" evidence="2">
    <location>
        <begin position="19"/>
        <end position="45"/>
    </location>
</feature>
<dbReference type="STRING" id="1537102.L0B1A0"/>
<dbReference type="InterPro" id="IPR041796">
    <property type="entry name" value="Mre11_N"/>
</dbReference>
<feature type="domain" description="Mre11 DNA-binding" evidence="3">
    <location>
        <begin position="490"/>
        <end position="661"/>
    </location>
</feature>
<dbReference type="GO" id="GO:0000014">
    <property type="term" value="F:single-stranded DNA endodeoxyribonuclease activity"/>
    <property type="evidence" value="ECO:0007669"/>
    <property type="project" value="TreeGrafter"/>
</dbReference>
<keyword evidence="5" id="KW-1185">Reference proteome</keyword>
<reference evidence="4 5" key="1">
    <citation type="journal article" date="2012" name="BMC Genomics">
        <title>Comparative genomic analysis and phylogenetic position of Theileria equi.</title>
        <authorList>
            <person name="Kappmeyer L.S."/>
            <person name="Thiagarajan M."/>
            <person name="Herndon D.R."/>
            <person name="Ramsay J.D."/>
            <person name="Caler E."/>
            <person name="Djikeng A."/>
            <person name="Gillespie J.J."/>
            <person name="Lau A.O."/>
            <person name="Roalson E.H."/>
            <person name="Silva J.C."/>
            <person name="Silva M.G."/>
            <person name="Suarez C.E."/>
            <person name="Ueti M.W."/>
            <person name="Nene V.M."/>
            <person name="Mealey R.H."/>
            <person name="Knowles D.P."/>
            <person name="Brayton K.A."/>
        </authorList>
    </citation>
    <scope>NUCLEOTIDE SEQUENCE [LARGE SCALE GENOMIC DNA]</scope>
    <source>
        <strain evidence="4 5">WA</strain>
    </source>
</reference>
<dbReference type="SMART" id="SM01347">
    <property type="entry name" value="Mre11_DNA_bind"/>
    <property type="match status" value="1"/>
</dbReference>
<dbReference type="PANTHER" id="PTHR10139">
    <property type="entry name" value="DOUBLE-STRAND BREAK REPAIR PROTEIN MRE11"/>
    <property type="match status" value="1"/>
</dbReference>
<feature type="compositionally biased region" description="Polar residues" evidence="2">
    <location>
        <begin position="777"/>
        <end position="787"/>
    </location>
</feature>
<dbReference type="OrthoDB" id="30417at2759"/>
<dbReference type="GO" id="GO:0030145">
    <property type="term" value="F:manganese ion binding"/>
    <property type="evidence" value="ECO:0007669"/>
    <property type="project" value="InterPro"/>
</dbReference>
<dbReference type="InterPro" id="IPR004843">
    <property type="entry name" value="Calcineurin-like_PHP"/>
</dbReference>
<dbReference type="Pfam" id="PF04152">
    <property type="entry name" value="Mre11_DNA_bind"/>
    <property type="match status" value="1"/>
</dbReference>
<dbReference type="InterPro" id="IPR038487">
    <property type="entry name" value="Mre11_capping_dom"/>
</dbReference>
<dbReference type="GO" id="GO:0007095">
    <property type="term" value="P:mitotic G2 DNA damage checkpoint signaling"/>
    <property type="evidence" value="ECO:0007669"/>
    <property type="project" value="TreeGrafter"/>
</dbReference>
<dbReference type="GO" id="GO:0000724">
    <property type="term" value="P:double-strand break repair via homologous recombination"/>
    <property type="evidence" value="ECO:0007669"/>
    <property type="project" value="TreeGrafter"/>
</dbReference>
<dbReference type="GO" id="GO:0000723">
    <property type="term" value="P:telomere maintenance"/>
    <property type="evidence" value="ECO:0007669"/>
    <property type="project" value="TreeGrafter"/>
</dbReference>
<dbReference type="GO" id="GO:0035861">
    <property type="term" value="C:site of double-strand break"/>
    <property type="evidence" value="ECO:0007669"/>
    <property type="project" value="TreeGrafter"/>
</dbReference>
<keyword evidence="1" id="KW-0378">Hydrolase</keyword>
<dbReference type="eggNOG" id="KOG2310">
    <property type="taxonomic scope" value="Eukaryota"/>
</dbReference>
<dbReference type="GO" id="GO:0042138">
    <property type="term" value="P:meiotic DNA double-strand break formation"/>
    <property type="evidence" value="ECO:0007669"/>
    <property type="project" value="TreeGrafter"/>
</dbReference>
<dbReference type="VEuPathDB" id="PiroplasmaDB:BEWA_006970"/>
<dbReference type="KEGG" id="beq:BEWA_006970"/>
<evidence type="ECO:0000313" key="5">
    <source>
        <dbReference type="Proteomes" id="UP000031512"/>
    </source>
</evidence>
<dbReference type="Pfam" id="PF00149">
    <property type="entry name" value="Metallophos"/>
    <property type="match status" value="1"/>
</dbReference>
<sequence>MVPKPISFRSVWNKMMAKNDEEPLSSPAKPTPTRNTLSSDPPNVFLASPSATNKSKLILHRPSLVSRGSTLSGWCITHLPITRDILKNNELLVSPDKSKSSIIEKVESSCFGGVKGGRSITLSRFTERDEVSGISIKSFHDRIKSHEVFEFNENVNSKTCFTTGLSESFGTKPLESTKTNVTLEDTTDTETTISKPVVDENPVLKILVATDTHLGYKEEDMYRQNDSINVFEEILYLAKNLNADLVLHSGDLFDKNLPSRSTMYKTMDLLSSYLIRTPNDDKGLEIDTSAIVPSTLSTSSILDGFKVSDEKTNHIPFFVIHGNHDNPTEQNSLSPIDLLDVAGLVTYFGRVHDFNDIELKPILIKKNNIKIALYGIGWIKDEKLVMLFKNEKVKFILPEEPDDWYKILLIHQNRHPRRGNNHNDYISPSFLPDWLDLVIWGHEHDCFKLPQSFGGTTQILQLGSTIQTSLVPAEVPQKHCCFIEITLDDVKFYPITLQCVRKLIYREMSTACLELKENTSEELSNKLHQSITKILAEVQNDKKTVLCSTALHNVVGTKNEVFKLRSAIKNAKDVPLMRIKVHSDVSQTINPRIFGNAYIGSVANPNDILRFWSSNKKEILDPSASITHSKTVKDIVLASIQDNCQLSLLLESELNEAVNKYALGMETQVINEYIRSRVAYMQNYLKEKMREAVNEQLSDDLYQEIIERTVAVGFKHSNYSDIQAKMQEERTSAGLSKPSNKFLYDDIKDVQNGTPEEKVRDIQDKALTKDMESKTMNTPDIRTSLFPNFTPGRADTGTPNANPAKKKRGRPPKSVQTTVKVPSSDTRVANKLQRTSLSQHNGVVAIAGTKGYQNTIIDLFSRRTDTNKFNM</sequence>
<dbReference type="EMBL" id="CP001670">
    <property type="protein sequence ID" value="AFZ81288.1"/>
    <property type="molecule type" value="Genomic_DNA"/>
</dbReference>
<dbReference type="SUPFAM" id="SSF56300">
    <property type="entry name" value="Metallo-dependent phosphatases"/>
    <property type="match status" value="1"/>
</dbReference>
<evidence type="ECO:0000256" key="2">
    <source>
        <dbReference type="SAM" id="MobiDB-lite"/>
    </source>
</evidence>
<protein>
    <submittedName>
        <fullName evidence="4">DNA repair mre11 domain-containing protein</fullName>
    </submittedName>
</protein>
<dbReference type="InterPro" id="IPR029052">
    <property type="entry name" value="Metallo-depent_PP-like"/>
</dbReference>
<name>L0B1A0_THEEQ</name>
<dbReference type="CDD" id="cd00840">
    <property type="entry name" value="MPP_Mre11_N"/>
    <property type="match status" value="1"/>
</dbReference>